<dbReference type="Pfam" id="PF04511">
    <property type="entry name" value="DER1"/>
    <property type="match status" value="1"/>
</dbReference>
<comment type="subcellular location">
    <subcellularLocation>
        <location evidence="2 8">Endoplasmic reticulum membrane</location>
        <topology evidence="2 8">Multi-pass membrane protein</topology>
    </subcellularLocation>
</comment>
<evidence type="ECO:0000256" key="5">
    <source>
        <dbReference type="ARBA" id="ARBA00022824"/>
    </source>
</evidence>
<dbReference type="EMBL" id="JALJOQ010000029">
    <property type="protein sequence ID" value="KAK9807930.1"/>
    <property type="molecule type" value="Genomic_DNA"/>
</dbReference>
<dbReference type="InterPro" id="IPR007599">
    <property type="entry name" value="DER1"/>
</dbReference>
<dbReference type="Proteomes" id="UP001465755">
    <property type="component" value="Unassembled WGS sequence"/>
</dbReference>
<keyword evidence="4 8" id="KW-0812">Transmembrane</keyword>
<evidence type="ECO:0000256" key="8">
    <source>
        <dbReference type="RuleBase" id="RU363059"/>
    </source>
</evidence>
<feature type="transmembrane region" description="Helical" evidence="8">
    <location>
        <begin position="16"/>
        <end position="39"/>
    </location>
</feature>
<feature type="region of interest" description="Disordered" evidence="9">
    <location>
        <begin position="208"/>
        <end position="227"/>
    </location>
</feature>
<comment type="function">
    <text evidence="1">May be involved in the degradation process of specific misfolded endoplasmic reticulum (ER) luminal proteins.</text>
</comment>
<keyword evidence="6 8" id="KW-1133">Transmembrane helix</keyword>
<comment type="similarity">
    <text evidence="3 8">Belongs to the derlin family.</text>
</comment>
<comment type="function">
    <text evidence="8">May be involved in the degradation of misfolded endoplasmic reticulum (ER) luminal proteins.</text>
</comment>
<comment type="caution">
    <text evidence="10">The sequence shown here is derived from an EMBL/GenBank/DDBJ whole genome shotgun (WGS) entry which is preliminary data.</text>
</comment>
<feature type="transmembrane region" description="Helical" evidence="8">
    <location>
        <begin position="51"/>
        <end position="74"/>
    </location>
</feature>
<evidence type="ECO:0000256" key="6">
    <source>
        <dbReference type="ARBA" id="ARBA00022989"/>
    </source>
</evidence>
<gene>
    <name evidence="10" type="ORF">WJX73_003897</name>
</gene>
<dbReference type="InterPro" id="IPR035952">
    <property type="entry name" value="Rhomboid-like_sf"/>
</dbReference>
<evidence type="ECO:0000313" key="10">
    <source>
        <dbReference type="EMBL" id="KAK9807930.1"/>
    </source>
</evidence>
<evidence type="ECO:0000313" key="11">
    <source>
        <dbReference type="Proteomes" id="UP001465755"/>
    </source>
</evidence>
<protein>
    <recommendedName>
        <fullName evidence="8">Derlin</fullName>
    </recommendedName>
</protein>
<evidence type="ECO:0000256" key="7">
    <source>
        <dbReference type="ARBA" id="ARBA00023136"/>
    </source>
</evidence>
<feature type="transmembrane region" description="Helical" evidence="8">
    <location>
        <begin position="94"/>
        <end position="117"/>
    </location>
</feature>
<dbReference type="GO" id="GO:0033554">
    <property type="term" value="P:cellular response to stress"/>
    <property type="evidence" value="ECO:0007669"/>
    <property type="project" value="UniProtKB-ARBA"/>
</dbReference>
<keyword evidence="5 8" id="KW-0256">Endoplasmic reticulum</keyword>
<feature type="transmembrane region" description="Helical" evidence="8">
    <location>
        <begin position="138"/>
        <end position="162"/>
    </location>
</feature>
<proteinExistence type="inferred from homology"/>
<dbReference type="GO" id="GO:0051603">
    <property type="term" value="P:proteolysis involved in protein catabolic process"/>
    <property type="evidence" value="ECO:0007669"/>
    <property type="project" value="UniProtKB-ARBA"/>
</dbReference>
<organism evidence="10 11">
    <name type="scientific">Symbiochloris irregularis</name>
    <dbReference type="NCBI Taxonomy" id="706552"/>
    <lineage>
        <taxon>Eukaryota</taxon>
        <taxon>Viridiplantae</taxon>
        <taxon>Chlorophyta</taxon>
        <taxon>core chlorophytes</taxon>
        <taxon>Trebouxiophyceae</taxon>
        <taxon>Trebouxiales</taxon>
        <taxon>Trebouxiaceae</taxon>
        <taxon>Symbiochloris</taxon>
    </lineage>
</organism>
<evidence type="ECO:0000256" key="4">
    <source>
        <dbReference type="ARBA" id="ARBA00022692"/>
    </source>
</evidence>
<evidence type="ECO:0000256" key="1">
    <source>
        <dbReference type="ARBA" id="ARBA00003292"/>
    </source>
</evidence>
<dbReference type="PANTHER" id="PTHR11009">
    <property type="entry name" value="DER1-LIKE PROTEIN, DERLIN"/>
    <property type="match status" value="1"/>
</dbReference>
<sequence length="227" mass="25309">MSLEDWYKQLPLVTRVYVTLCFLTTAGCALEIIAPFNIYFNARLIFQKLELWRLITNFCFFGSLGLDFVFHMFFLIKYSKALEEGSFRSKSADFLWMLLFGAGLLTAIAPFVNVPFLGSSLTFMMVYVWGRRHPFVSLSFLGIFNFTAPYLPWVLLAFSVILRSSPVVDILGMVAGHCYYFLEDAAAPAAGAGAAAAAAAAARAGCRQLPSSRSRPPTPGQPMREHW</sequence>
<evidence type="ECO:0000256" key="3">
    <source>
        <dbReference type="ARBA" id="ARBA00008917"/>
    </source>
</evidence>
<name>A0AAW1PDP5_9CHLO</name>
<dbReference type="GO" id="GO:0005789">
    <property type="term" value="C:endoplasmic reticulum membrane"/>
    <property type="evidence" value="ECO:0007669"/>
    <property type="project" value="UniProtKB-SubCell"/>
</dbReference>
<keyword evidence="7 8" id="KW-0472">Membrane</keyword>
<evidence type="ECO:0000256" key="2">
    <source>
        <dbReference type="ARBA" id="ARBA00004477"/>
    </source>
</evidence>
<keyword evidence="11" id="KW-1185">Reference proteome</keyword>
<dbReference type="SUPFAM" id="SSF144091">
    <property type="entry name" value="Rhomboid-like"/>
    <property type="match status" value="1"/>
</dbReference>
<reference evidence="10 11" key="1">
    <citation type="journal article" date="2024" name="Nat. Commun.">
        <title>Phylogenomics reveals the evolutionary origins of lichenization in chlorophyte algae.</title>
        <authorList>
            <person name="Puginier C."/>
            <person name="Libourel C."/>
            <person name="Otte J."/>
            <person name="Skaloud P."/>
            <person name="Haon M."/>
            <person name="Grisel S."/>
            <person name="Petersen M."/>
            <person name="Berrin J.G."/>
            <person name="Delaux P.M."/>
            <person name="Dal Grande F."/>
            <person name="Keller J."/>
        </authorList>
    </citation>
    <scope>NUCLEOTIDE SEQUENCE [LARGE SCALE GENOMIC DNA]</scope>
    <source>
        <strain evidence="10 11">SAG 2036</strain>
    </source>
</reference>
<dbReference type="FunFam" id="1.20.1540.10:FF:000016">
    <property type="entry name" value="Derlin"/>
    <property type="match status" value="1"/>
</dbReference>
<accession>A0AAW1PDP5</accession>
<dbReference type="AlphaFoldDB" id="A0AAW1PDP5"/>
<evidence type="ECO:0000256" key="9">
    <source>
        <dbReference type="SAM" id="MobiDB-lite"/>
    </source>
</evidence>